<accession>A0ABW2WYA2</accession>
<evidence type="ECO:0000313" key="3">
    <source>
        <dbReference type="Proteomes" id="UP001596915"/>
    </source>
</evidence>
<dbReference type="EMBL" id="JBHTGL010000008">
    <property type="protein sequence ID" value="MFD0625626.1"/>
    <property type="molecule type" value="Genomic_DNA"/>
</dbReference>
<feature type="domain" description="Phenol hydroxylase-like C-terminal dimerisation" evidence="1">
    <location>
        <begin position="48"/>
        <end position="94"/>
    </location>
</feature>
<dbReference type="SUPFAM" id="SSF52833">
    <property type="entry name" value="Thioredoxin-like"/>
    <property type="match status" value="1"/>
</dbReference>
<comment type="caution">
    <text evidence="2">The sequence shown here is derived from an EMBL/GenBank/DDBJ whole genome shotgun (WGS) entry which is preliminary data.</text>
</comment>
<reference evidence="3" key="1">
    <citation type="journal article" date="2019" name="Int. J. Syst. Evol. Microbiol.">
        <title>The Global Catalogue of Microorganisms (GCM) 10K type strain sequencing project: providing services to taxonomists for standard genome sequencing and annotation.</title>
        <authorList>
            <consortium name="The Broad Institute Genomics Platform"/>
            <consortium name="The Broad Institute Genome Sequencing Center for Infectious Disease"/>
            <person name="Wu L."/>
            <person name="Ma J."/>
        </authorList>
    </citation>
    <scope>NUCLEOTIDE SEQUENCE [LARGE SCALE GENOMIC DNA]</scope>
    <source>
        <strain evidence="3">JCM 12607</strain>
    </source>
</reference>
<sequence>MFEAFAGPHFTLLGFGPDTAEVLRATEAAYGDTVRAHGVDAGAPHDLTDDAGHARTAYGVTPATALLVLIRPDNHVALIAPATESGAIGDYLGRLAGTA</sequence>
<dbReference type="InterPro" id="IPR012941">
    <property type="entry name" value="Phe_hydrox_C_dim_dom"/>
</dbReference>
<evidence type="ECO:0000313" key="2">
    <source>
        <dbReference type="EMBL" id="MFD0625626.1"/>
    </source>
</evidence>
<keyword evidence="3" id="KW-1185">Reference proteome</keyword>
<dbReference type="Proteomes" id="UP001596915">
    <property type="component" value="Unassembled WGS sequence"/>
</dbReference>
<organism evidence="2 3">
    <name type="scientific">Streptomyces sanglieri</name>
    <dbReference type="NCBI Taxonomy" id="193460"/>
    <lineage>
        <taxon>Bacteria</taxon>
        <taxon>Bacillati</taxon>
        <taxon>Actinomycetota</taxon>
        <taxon>Actinomycetes</taxon>
        <taxon>Kitasatosporales</taxon>
        <taxon>Streptomycetaceae</taxon>
        <taxon>Streptomyces</taxon>
    </lineage>
</organism>
<dbReference type="Pfam" id="PF07976">
    <property type="entry name" value="Phe_hydrox_dim"/>
    <property type="match status" value="1"/>
</dbReference>
<dbReference type="InterPro" id="IPR036249">
    <property type="entry name" value="Thioredoxin-like_sf"/>
</dbReference>
<dbReference type="Gene3D" id="3.40.30.120">
    <property type="match status" value="1"/>
</dbReference>
<protein>
    <recommendedName>
        <fullName evidence="1">Phenol hydroxylase-like C-terminal dimerisation domain-containing protein</fullName>
    </recommendedName>
</protein>
<name>A0ABW2WYA2_9ACTN</name>
<gene>
    <name evidence="2" type="ORF">ACFQ2K_25665</name>
</gene>
<proteinExistence type="predicted"/>
<evidence type="ECO:0000259" key="1">
    <source>
        <dbReference type="Pfam" id="PF07976"/>
    </source>
</evidence>